<protein>
    <submittedName>
        <fullName evidence="3">Uncharacterized protein</fullName>
    </submittedName>
</protein>
<dbReference type="Proteomes" id="UP000000561">
    <property type="component" value="Chromosome 1"/>
</dbReference>
<proteinExistence type="predicted"/>
<dbReference type="EMBL" id="CM003140">
    <property type="protein sequence ID" value="KIS71689.1"/>
    <property type="molecule type" value="Genomic_DNA"/>
</dbReference>
<evidence type="ECO:0000313" key="4">
    <source>
        <dbReference type="Proteomes" id="UP000000561"/>
    </source>
</evidence>
<feature type="compositionally biased region" description="Basic and acidic residues" evidence="1">
    <location>
        <begin position="485"/>
        <end position="505"/>
    </location>
</feature>
<dbReference type="VEuPathDB" id="FungiDB:UMAG_10030"/>
<evidence type="ECO:0000256" key="2">
    <source>
        <dbReference type="SAM" id="SignalP"/>
    </source>
</evidence>
<sequence>MLFSSKPLTSALVAIVTLSIAVSASLDSVEQHLASRDATTFQSSKEASGKLATPVDLTKTNVSPQAVFQLTGQDLHSVLPDSALDVTSSEQSAVAVPGKASPAALAAVANGDDPANRGHCSLGQETINIKRIRYTMRMQVDSDESGVVEGAGADSLHGVVVKATSGLYSTPNPDKGSCAKTLARHGENCANRPYIVPQSMVPSTAPGTDSGADAGTGKAKPDSKEPAYHAGPYITKRSSPDVQPLGDWKKADRAADLVFKRGETDATAAAPRYRTDLMSSGAHTTISGPGGSICIDTVKRDKQVTKVVPTRAHKTATREPGAPLHFELVRSDDKANTWNQIIYNANGEPIDITHLSITSNMSFWRAEYYCADCKEGHRKHTVVYEDVEMEVDVEDEHKMPKVQCDGQAQSTNVHKRVTSKYAHKNRSGVEYSGAIFSIDRVGLGEFDVKGKGDIAIHSEGHVQPISGSIPATGRANDQEQPPSVEESKTTETPEKPGSVNKREVIVEQDGPIF</sequence>
<feature type="signal peptide" evidence="2">
    <location>
        <begin position="1"/>
        <end position="24"/>
    </location>
</feature>
<reference evidence="3 4" key="1">
    <citation type="journal article" date="2006" name="Nature">
        <title>Insights from the genome of the biotrophic fungal plant pathogen Ustilago maydis.</title>
        <authorList>
            <person name="Kamper J."/>
            <person name="Kahmann R."/>
            <person name="Bolker M."/>
            <person name="Ma L.J."/>
            <person name="Brefort T."/>
            <person name="Saville B.J."/>
            <person name="Banuett F."/>
            <person name="Kronstad J.W."/>
            <person name="Gold S.E."/>
            <person name="Muller O."/>
            <person name="Perlin M.H."/>
            <person name="Wosten H.A."/>
            <person name="de Vries R."/>
            <person name="Ruiz-Herrera J."/>
            <person name="Reynaga-Pena C.G."/>
            <person name="Snetselaar K."/>
            <person name="McCann M."/>
            <person name="Perez-Martin J."/>
            <person name="Feldbrugge M."/>
            <person name="Basse C.W."/>
            <person name="Steinberg G."/>
            <person name="Ibeas J.I."/>
            <person name="Holloman W."/>
            <person name="Guzman P."/>
            <person name="Farman M."/>
            <person name="Stajich J.E."/>
            <person name="Sentandreu R."/>
            <person name="Gonzalez-Prieto J.M."/>
            <person name="Kennell J.C."/>
            <person name="Molina L."/>
            <person name="Schirawski J."/>
            <person name="Mendoza-Mendoza A."/>
            <person name="Greilinger D."/>
            <person name="Munch K."/>
            <person name="Rossel N."/>
            <person name="Scherer M."/>
            <person name="Vranes M."/>
            <person name="Ladendorf O."/>
            <person name="Vincon V."/>
            <person name="Fuchs U."/>
            <person name="Sandrock B."/>
            <person name="Meng S."/>
            <person name="Ho E.C."/>
            <person name="Cahill M.J."/>
            <person name="Boyce K.J."/>
            <person name="Klose J."/>
            <person name="Klosterman S.J."/>
            <person name="Deelstra H.J."/>
            <person name="Ortiz-Castellanos L."/>
            <person name="Li W."/>
            <person name="Sanchez-Alonso P."/>
            <person name="Schreier P.H."/>
            <person name="Hauser-Hahn I."/>
            <person name="Vaupel M."/>
            <person name="Koopmann E."/>
            <person name="Friedrich G."/>
            <person name="Voss H."/>
            <person name="Schluter T."/>
            <person name="Margolis J."/>
            <person name="Platt D."/>
            <person name="Swimmer C."/>
            <person name="Gnirke A."/>
            <person name="Chen F."/>
            <person name="Vysotskaia V."/>
            <person name="Mannhaupt G."/>
            <person name="Guldener U."/>
            <person name="Munsterkotter M."/>
            <person name="Haase D."/>
            <person name="Oesterheld M."/>
            <person name="Mewes H.W."/>
            <person name="Mauceli E.W."/>
            <person name="DeCaprio D."/>
            <person name="Wade C.M."/>
            <person name="Butler J."/>
            <person name="Young S."/>
            <person name="Jaffe D.B."/>
            <person name="Calvo S."/>
            <person name="Nusbaum C."/>
            <person name="Galagan J."/>
            <person name="Birren B.W."/>
        </authorList>
    </citation>
    <scope>NUCLEOTIDE SEQUENCE [LARGE SCALE GENOMIC DNA]</scope>
    <source>
        <strain evidence="4">DSM 14603 / FGSC 9021 / UM521</strain>
    </source>
</reference>
<organism evidence="3 4">
    <name type="scientific">Mycosarcoma maydis</name>
    <name type="common">Corn smut fungus</name>
    <name type="synonym">Ustilago maydis</name>
    <dbReference type="NCBI Taxonomy" id="5270"/>
    <lineage>
        <taxon>Eukaryota</taxon>
        <taxon>Fungi</taxon>
        <taxon>Dikarya</taxon>
        <taxon>Basidiomycota</taxon>
        <taxon>Ustilaginomycotina</taxon>
        <taxon>Ustilaginomycetes</taxon>
        <taxon>Ustilaginales</taxon>
        <taxon>Ustilaginaceae</taxon>
        <taxon>Mycosarcoma</taxon>
    </lineage>
</organism>
<evidence type="ECO:0000313" key="3">
    <source>
        <dbReference type="EMBL" id="KIS71689.1"/>
    </source>
</evidence>
<accession>A0A0D1E701</accession>
<keyword evidence="2" id="KW-0732">Signal</keyword>
<dbReference type="OrthoDB" id="2548355at2759"/>
<keyword evidence="4" id="KW-1185">Reference proteome</keyword>
<dbReference type="eggNOG" id="ENOG502TC53">
    <property type="taxonomic scope" value="Eukaryota"/>
</dbReference>
<name>A0A0D1E701_MYCMD</name>
<dbReference type="AlphaFoldDB" id="A0A0D1E701"/>
<dbReference type="GeneID" id="23566105"/>
<dbReference type="InParanoid" id="A0A0D1E701"/>
<feature type="chain" id="PRO_5002240709" evidence="2">
    <location>
        <begin position="25"/>
        <end position="513"/>
    </location>
</feature>
<feature type="region of interest" description="Disordered" evidence="1">
    <location>
        <begin position="199"/>
        <end position="246"/>
    </location>
</feature>
<evidence type="ECO:0000256" key="1">
    <source>
        <dbReference type="SAM" id="MobiDB-lite"/>
    </source>
</evidence>
<dbReference type="KEGG" id="uma:UMAG_10030"/>
<feature type="region of interest" description="Disordered" evidence="1">
    <location>
        <begin position="459"/>
        <end position="513"/>
    </location>
</feature>
<gene>
    <name evidence="3" type="ORF">UMAG_10030</name>
</gene>
<dbReference type="RefSeq" id="XP_011386619.1">
    <property type="nucleotide sequence ID" value="XM_011388317.1"/>
</dbReference>